<evidence type="ECO:0000256" key="1">
    <source>
        <dbReference type="SAM" id="Phobius"/>
    </source>
</evidence>
<reference evidence="2" key="1">
    <citation type="journal article" date="2014" name="Front. Microbiol.">
        <title>High frequency of phylogenetically diverse reductive dehalogenase-homologous genes in deep subseafloor sedimentary metagenomes.</title>
        <authorList>
            <person name="Kawai M."/>
            <person name="Futagami T."/>
            <person name="Toyoda A."/>
            <person name="Takaki Y."/>
            <person name="Nishi S."/>
            <person name="Hori S."/>
            <person name="Arai W."/>
            <person name="Tsubouchi T."/>
            <person name="Morono Y."/>
            <person name="Uchiyama I."/>
            <person name="Ito T."/>
            <person name="Fujiyama A."/>
            <person name="Inagaki F."/>
            <person name="Takami H."/>
        </authorList>
    </citation>
    <scope>NUCLEOTIDE SEQUENCE</scope>
    <source>
        <strain evidence="2">Expedition CK06-06</strain>
    </source>
</reference>
<evidence type="ECO:0000313" key="2">
    <source>
        <dbReference type="EMBL" id="GAH20759.1"/>
    </source>
</evidence>
<organism evidence="2">
    <name type="scientific">marine sediment metagenome</name>
    <dbReference type="NCBI Taxonomy" id="412755"/>
    <lineage>
        <taxon>unclassified sequences</taxon>
        <taxon>metagenomes</taxon>
        <taxon>ecological metagenomes</taxon>
    </lineage>
</organism>
<keyword evidence="1" id="KW-1133">Transmembrane helix</keyword>
<name>X1EUA8_9ZZZZ</name>
<keyword evidence="1" id="KW-0472">Membrane</keyword>
<feature type="transmembrane region" description="Helical" evidence="1">
    <location>
        <begin position="42"/>
        <end position="61"/>
    </location>
</feature>
<feature type="transmembrane region" description="Helical" evidence="1">
    <location>
        <begin position="81"/>
        <end position="99"/>
    </location>
</feature>
<comment type="caution">
    <text evidence="2">The sequence shown here is derived from an EMBL/GenBank/DDBJ whole genome shotgun (WGS) entry which is preliminary data.</text>
</comment>
<keyword evidence="1" id="KW-0812">Transmembrane</keyword>
<dbReference type="EMBL" id="BARU01000446">
    <property type="protein sequence ID" value="GAH20759.1"/>
    <property type="molecule type" value="Genomic_DNA"/>
</dbReference>
<gene>
    <name evidence="2" type="ORF">S03H2_01505</name>
</gene>
<protein>
    <submittedName>
        <fullName evidence="2">Uncharacterized protein</fullName>
    </submittedName>
</protein>
<sequence>QQNRQERLECRGQCLDIRQDITQIGMFILPGFQKAFPWKTQFRMFLIFFVCTNMIIAYNLGLRPVFLVKIGAILDGLLLTPFQALWIAIGLYIVMPKMLSEEAREILRPHWIFALGLMVAFLVFGYFCVFQIPFILG</sequence>
<feature type="non-terminal residue" evidence="2">
    <location>
        <position position="1"/>
    </location>
</feature>
<accession>X1EUA8</accession>
<proteinExistence type="predicted"/>
<dbReference type="AlphaFoldDB" id="X1EUA8"/>
<feature type="transmembrane region" description="Helical" evidence="1">
    <location>
        <begin position="111"/>
        <end position="136"/>
    </location>
</feature>